<keyword evidence="1" id="KW-0472">Membrane</keyword>
<dbReference type="NCBIfam" id="TIGR03370">
    <property type="entry name" value="VPLPA-CTERM"/>
    <property type="match status" value="1"/>
</dbReference>
<organism evidence="3 4">
    <name type="scientific">Sedimentitalea arenosa</name>
    <dbReference type="NCBI Taxonomy" id="2798803"/>
    <lineage>
        <taxon>Bacteria</taxon>
        <taxon>Pseudomonadati</taxon>
        <taxon>Pseudomonadota</taxon>
        <taxon>Alphaproteobacteria</taxon>
        <taxon>Rhodobacterales</taxon>
        <taxon>Paracoccaceae</taxon>
        <taxon>Sedimentitalea</taxon>
    </lineage>
</organism>
<feature type="transmembrane region" description="Helical" evidence="1">
    <location>
        <begin position="215"/>
        <end position="234"/>
    </location>
</feature>
<evidence type="ECO:0000313" key="3">
    <source>
        <dbReference type="EMBL" id="MBJ6373541.1"/>
    </source>
</evidence>
<dbReference type="AlphaFoldDB" id="A0A8J7M023"/>
<evidence type="ECO:0000256" key="2">
    <source>
        <dbReference type="SAM" id="SignalP"/>
    </source>
</evidence>
<dbReference type="RefSeq" id="WP_199026417.1">
    <property type="nucleotide sequence ID" value="NZ_JAELVR010000015.1"/>
</dbReference>
<keyword evidence="1" id="KW-0812">Transmembrane</keyword>
<dbReference type="EMBL" id="JAELVR010000015">
    <property type="protein sequence ID" value="MBJ6373541.1"/>
    <property type="molecule type" value="Genomic_DNA"/>
</dbReference>
<feature type="signal peptide" evidence="2">
    <location>
        <begin position="1"/>
        <end position="21"/>
    </location>
</feature>
<feature type="chain" id="PRO_5035174955" evidence="2">
    <location>
        <begin position="22"/>
        <end position="240"/>
    </location>
</feature>
<gene>
    <name evidence="3" type="ORF">JF290_18610</name>
</gene>
<evidence type="ECO:0000313" key="4">
    <source>
        <dbReference type="Proteomes" id="UP000619079"/>
    </source>
</evidence>
<protein>
    <submittedName>
        <fullName evidence="3">VPLPA-CTERM sorting domain-containing protein</fullName>
    </submittedName>
</protein>
<reference evidence="3" key="1">
    <citation type="submission" date="2020-12" db="EMBL/GenBank/DDBJ databases">
        <title>Sedimentitalea sp. nov., isolated from sand in Incheon.</title>
        <authorList>
            <person name="Kim W."/>
        </authorList>
    </citation>
    <scope>NUCLEOTIDE SEQUENCE</scope>
    <source>
        <strain evidence="3">CAU 1593</strain>
    </source>
</reference>
<keyword evidence="2" id="KW-0732">Signal</keyword>
<name>A0A8J7M023_9RHOB</name>
<proteinExistence type="predicted"/>
<keyword evidence="1" id="KW-1133">Transmembrane helix</keyword>
<comment type="caution">
    <text evidence="3">The sequence shown here is derived from an EMBL/GenBank/DDBJ whole genome shotgun (WGS) entry which is preliminary data.</text>
</comment>
<dbReference type="InterPro" id="IPR022472">
    <property type="entry name" value="VPLPA-CTERM"/>
</dbReference>
<keyword evidence="4" id="KW-1185">Reference proteome</keyword>
<sequence length="240" mass="24687">MKFSTILVSAVFAVTANIVLAAPVAFSIGGKSTQGVGNTADQYAGHYDGTTPTGAAWFDGGFSPLGNGTLTPASAPLVTPPPGSISGRFQSPFNNTGLADTQTYFSIGGSSNGNGGGSPMTLEFGTAVTEFSFLWGSIDSYNEIEFFDAAQNSLGFVTGAGVLGQSKPSNPTNFEEVVLLNVFADQTVGDSIKYITFASIDQAALEVAFVNPTAIPLPASGFLLIGGLGALYAARRKRKD</sequence>
<dbReference type="Proteomes" id="UP000619079">
    <property type="component" value="Unassembled WGS sequence"/>
</dbReference>
<evidence type="ECO:0000256" key="1">
    <source>
        <dbReference type="SAM" id="Phobius"/>
    </source>
</evidence>
<accession>A0A8J7M023</accession>